<evidence type="ECO:0000313" key="2">
    <source>
        <dbReference type="EMBL" id="CAH3164102.1"/>
    </source>
</evidence>
<protein>
    <submittedName>
        <fullName evidence="2">Uncharacterized protein</fullName>
    </submittedName>
</protein>
<feature type="transmembrane region" description="Helical" evidence="1">
    <location>
        <begin position="66"/>
        <end position="87"/>
    </location>
</feature>
<keyword evidence="3" id="KW-1185">Reference proteome</keyword>
<dbReference type="EMBL" id="CALNXK010000128">
    <property type="protein sequence ID" value="CAH3164102.1"/>
    <property type="molecule type" value="Genomic_DNA"/>
</dbReference>
<dbReference type="Proteomes" id="UP001159405">
    <property type="component" value="Unassembled WGS sequence"/>
</dbReference>
<sequence length="93" mass="11352">MDTDAAFFTPVTKSSTFNGTKLRNWSWGCHFVVDSMTYFPVYIYWDTFTYCREHILERFKTRNFEEAFRTFYQGFLYPVSIILSYAWSFERDR</sequence>
<proteinExistence type="predicted"/>
<organism evidence="2 3">
    <name type="scientific">Porites lobata</name>
    <dbReference type="NCBI Taxonomy" id="104759"/>
    <lineage>
        <taxon>Eukaryota</taxon>
        <taxon>Metazoa</taxon>
        <taxon>Cnidaria</taxon>
        <taxon>Anthozoa</taxon>
        <taxon>Hexacorallia</taxon>
        <taxon>Scleractinia</taxon>
        <taxon>Fungiina</taxon>
        <taxon>Poritidae</taxon>
        <taxon>Porites</taxon>
    </lineage>
</organism>
<comment type="caution">
    <text evidence="2">The sequence shown here is derived from an EMBL/GenBank/DDBJ whole genome shotgun (WGS) entry which is preliminary data.</text>
</comment>
<keyword evidence="1" id="KW-0472">Membrane</keyword>
<keyword evidence="1" id="KW-1133">Transmembrane helix</keyword>
<name>A0ABN8QI49_9CNID</name>
<reference evidence="2 3" key="1">
    <citation type="submission" date="2022-05" db="EMBL/GenBank/DDBJ databases">
        <authorList>
            <consortium name="Genoscope - CEA"/>
            <person name="William W."/>
        </authorList>
    </citation>
    <scope>NUCLEOTIDE SEQUENCE [LARGE SCALE GENOMIC DNA]</scope>
</reference>
<accession>A0ABN8QI49</accession>
<evidence type="ECO:0000256" key="1">
    <source>
        <dbReference type="SAM" id="Phobius"/>
    </source>
</evidence>
<gene>
    <name evidence="2" type="ORF">PLOB_00006233</name>
</gene>
<keyword evidence="1" id="KW-0812">Transmembrane</keyword>
<evidence type="ECO:0000313" key="3">
    <source>
        <dbReference type="Proteomes" id="UP001159405"/>
    </source>
</evidence>